<dbReference type="HOGENOM" id="CLU_1456027_0_0_1"/>
<dbReference type="STRING" id="36166.T1GEY9"/>
<keyword evidence="4" id="KW-0677">Repeat</keyword>
<evidence type="ECO:0000256" key="4">
    <source>
        <dbReference type="ARBA" id="ARBA00022737"/>
    </source>
</evidence>
<proteinExistence type="inferred from homology"/>
<evidence type="ECO:0000256" key="3">
    <source>
        <dbReference type="ARBA" id="ARBA00022723"/>
    </source>
</evidence>
<name>T1GEY9_MEGSC</name>
<dbReference type="GO" id="GO:0001228">
    <property type="term" value="F:DNA-binding transcription activator activity, RNA polymerase II-specific"/>
    <property type="evidence" value="ECO:0007669"/>
    <property type="project" value="TreeGrafter"/>
</dbReference>
<keyword evidence="7" id="KW-0805">Transcription regulation</keyword>
<organism evidence="13 14">
    <name type="scientific">Megaselia scalaris</name>
    <name type="common">Humpbacked fly</name>
    <name type="synonym">Phora scalaris</name>
    <dbReference type="NCBI Taxonomy" id="36166"/>
    <lineage>
        <taxon>Eukaryota</taxon>
        <taxon>Metazoa</taxon>
        <taxon>Ecdysozoa</taxon>
        <taxon>Arthropoda</taxon>
        <taxon>Hexapoda</taxon>
        <taxon>Insecta</taxon>
        <taxon>Pterygota</taxon>
        <taxon>Neoptera</taxon>
        <taxon>Endopterygota</taxon>
        <taxon>Diptera</taxon>
        <taxon>Brachycera</taxon>
        <taxon>Muscomorpha</taxon>
        <taxon>Platypezoidea</taxon>
        <taxon>Phoridae</taxon>
        <taxon>Megaseliini</taxon>
        <taxon>Megaselia</taxon>
    </lineage>
</organism>
<keyword evidence="9" id="KW-0804">Transcription</keyword>
<reference evidence="14" key="1">
    <citation type="submission" date="2013-02" db="EMBL/GenBank/DDBJ databases">
        <authorList>
            <person name="Hughes D."/>
        </authorList>
    </citation>
    <scope>NUCLEOTIDE SEQUENCE</scope>
    <source>
        <strain>Durham</strain>
        <strain evidence="14">NC isolate 2 -- Noor lab</strain>
    </source>
</reference>
<keyword evidence="14" id="KW-1185">Reference proteome</keyword>
<keyword evidence="10" id="KW-0539">Nucleus</keyword>
<dbReference type="PROSITE" id="PS50157">
    <property type="entry name" value="ZINC_FINGER_C2H2_2"/>
    <property type="match status" value="1"/>
</dbReference>
<dbReference type="PANTHER" id="PTHR24393:SF15">
    <property type="entry name" value="IP01243P-RELATED"/>
    <property type="match status" value="1"/>
</dbReference>
<dbReference type="GO" id="GO:0005634">
    <property type="term" value="C:nucleus"/>
    <property type="evidence" value="ECO:0007669"/>
    <property type="project" value="UniProtKB-SubCell"/>
</dbReference>
<reference evidence="13" key="2">
    <citation type="submission" date="2015-06" db="UniProtKB">
        <authorList>
            <consortium name="EnsemblMetazoa"/>
        </authorList>
    </citation>
    <scope>IDENTIFICATION</scope>
</reference>
<dbReference type="EMBL" id="CAQQ02161623">
    <property type="status" value="NOT_ANNOTATED_CDS"/>
    <property type="molecule type" value="Genomic_DNA"/>
</dbReference>
<dbReference type="OMA" id="RICCHTD"/>
<protein>
    <recommendedName>
        <fullName evidence="12">C2H2-type domain-containing protein</fullName>
    </recommendedName>
</protein>
<evidence type="ECO:0000256" key="9">
    <source>
        <dbReference type="ARBA" id="ARBA00023163"/>
    </source>
</evidence>
<evidence type="ECO:0000313" key="13">
    <source>
        <dbReference type="EnsemblMetazoa" id="MESCA001916-PA"/>
    </source>
</evidence>
<keyword evidence="8" id="KW-0238">DNA-binding</keyword>
<dbReference type="Proteomes" id="UP000015102">
    <property type="component" value="Unassembled WGS sequence"/>
</dbReference>
<dbReference type="EnsemblMetazoa" id="MESCA001916-RA">
    <property type="protein sequence ID" value="MESCA001916-PA"/>
    <property type="gene ID" value="MESCA001916"/>
</dbReference>
<evidence type="ECO:0000313" key="14">
    <source>
        <dbReference type="Proteomes" id="UP000015102"/>
    </source>
</evidence>
<evidence type="ECO:0000256" key="1">
    <source>
        <dbReference type="ARBA" id="ARBA00004123"/>
    </source>
</evidence>
<dbReference type="Gene3D" id="3.30.160.60">
    <property type="entry name" value="Classic Zinc Finger"/>
    <property type="match status" value="2"/>
</dbReference>
<accession>T1GEY9</accession>
<dbReference type="InterPro" id="IPR036236">
    <property type="entry name" value="Znf_C2H2_sf"/>
</dbReference>
<comment type="subcellular location">
    <subcellularLocation>
        <location evidence="1">Nucleus</location>
    </subcellularLocation>
</comment>
<dbReference type="EMBL" id="CAQQ02161624">
    <property type="status" value="NOT_ANNOTATED_CDS"/>
    <property type="molecule type" value="Genomic_DNA"/>
</dbReference>
<dbReference type="AlphaFoldDB" id="T1GEY9"/>
<evidence type="ECO:0000256" key="5">
    <source>
        <dbReference type="ARBA" id="ARBA00022771"/>
    </source>
</evidence>
<dbReference type="PANTHER" id="PTHR24393">
    <property type="entry name" value="ZINC FINGER PROTEIN"/>
    <property type="match status" value="1"/>
</dbReference>
<evidence type="ECO:0000256" key="2">
    <source>
        <dbReference type="ARBA" id="ARBA00006991"/>
    </source>
</evidence>
<keyword evidence="6" id="KW-0862">Zinc</keyword>
<feature type="domain" description="C2H2-type" evidence="12">
    <location>
        <begin position="33"/>
        <end position="61"/>
    </location>
</feature>
<comment type="similarity">
    <text evidence="2">Belongs to the krueppel C2H2-type zinc-finger protein family.</text>
</comment>
<evidence type="ECO:0000256" key="7">
    <source>
        <dbReference type="ARBA" id="ARBA00023015"/>
    </source>
</evidence>
<evidence type="ECO:0000256" key="10">
    <source>
        <dbReference type="ARBA" id="ARBA00023242"/>
    </source>
</evidence>
<keyword evidence="3" id="KW-0479">Metal-binding</keyword>
<keyword evidence="5 11" id="KW-0863">Zinc-finger</keyword>
<evidence type="ECO:0000256" key="6">
    <source>
        <dbReference type="ARBA" id="ARBA00022833"/>
    </source>
</evidence>
<dbReference type="SUPFAM" id="SSF57667">
    <property type="entry name" value="beta-beta-alpha zinc fingers"/>
    <property type="match status" value="3"/>
</dbReference>
<sequence length="186" mass="22095">MINDKLSIFLKQLKHKKISRKVHINTHTGNKPYHCKFCDSKFTTPGEVVRNVQYRHTLERPHKCIKRDYGSVELSKLKRRICCHTDEGPYQCTYASPETDKMKRHLRIHTGKNHMNRHMDSHMLIHTDEKPFKFDKCDKKLLNRHENVYYNKDYVAPEGKTKDPEMPSLSEILCPQRQPYQAHVNP</sequence>
<evidence type="ECO:0000259" key="12">
    <source>
        <dbReference type="PROSITE" id="PS50157"/>
    </source>
</evidence>
<dbReference type="GO" id="GO:0008270">
    <property type="term" value="F:zinc ion binding"/>
    <property type="evidence" value="ECO:0007669"/>
    <property type="project" value="UniProtKB-KW"/>
</dbReference>
<dbReference type="InterPro" id="IPR013087">
    <property type="entry name" value="Znf_C2H2_type"/>
</dbReference>
<evidence type="ECO:0000256" key="11">
    <source>
        <dbReference type="PROSITE-ProRule" id="PRU00042"/>
    </source>
</evidence>
<evidence type="ECO:0000256" key="8">
    <source>
        <dbReference type="ARBA" id="ARBA00023125"/>
    </source>
</evidence>
<dbReference type="GO" id="GO:0000978">
    <property type="term" value="F:RNA polymerase II cis-regulatory region sequence-specific DNA binding"/>
    <property type="evidence" value="ECO:0007669"/>
    <property type="project" value="TreeGrafter"/>
</dbReference>